<gene>
    <name evidence="1" type="ORF">ETB97_005518</name>
</gene>
<sequence length="140" mass="15988">MSSTQFQRILASCEIFWGKGDYDLDIETDGWMTYCVVVKKDLGISFEPPLIMTGACGSEDRPWGELDRMLRIWAEQIWSGQLMTDDQRLEIFGGPSERNKPILRPFIARINEREMDSTVRQAPGEIDGQHIRSRLPVAAP</sequence>
<reference evidence="1 2" key="1">
    <citation type="submission" date="2019-04" db="EMBL/GenBank/DDBJ databases">
        <title>Aspergillus burnettii sp. nov., novel species from soil in southeast Queensland.</title>
        <authorList>
            <person name="Gilchrist C.L.M."/>
            <person name="Pitt J.I."/>
            <person name="Lange L."/>
            <person name="Lacey H.J."/>
            <person name="Vuong D."/>
            <person name="Midgley D.J."/>
            <person name="Greenfield P."/>
            <person name="Bradbury M."/>
            <person name="Lacey E."/>
            <person name="Busk P.K."/>
            <person name="Pilgaard B."/>
            <person name="Chooi Y.H."/>
            <person name="Piggott A.M."/>
        </authorList>
    </citation>
    <scope>NUCLEOTIDE SEQUENCE [LARGE SCALE GENOMIC DNA]</scope>
    <source>
        <strain evidence="1 2">FRR 5400</strain>
    </source>
</reference>
<accession>A0A8H5ZWI7</accession>
<evidence type="ECO:0000313" key="1">
    <source>
        <dbReference type="EMBL" id="KAF5857621.1"/>
    </source>
</evidence>
<keyword evidence="2" id="KW-1185">Reference proteome</keyword>
<organism evidence="1 2">
    <name type="scientific">Petromyces alliaceus</name>
    <name type="common">Aspergillus alliaceus</name>
    <dbReference type="NCBI Taxonomy" id="209559"/>
    <lineage>
        <taxon>Eukaryota</taxon>
        <taxon>Fungi</taxon>
        <taxon>Dikarya</taxon>
        <taxon>Ascomycota</taxon>
        <taxon>Pezizomycotina</taxon>
        <taxon>Eurotiomycetes</taxon>
        <taxon>Eurotiomycetidae</taxon>
        <taxon>Eurotiales</taxon>
        <taxon>Aspergillaceae</taxon>
        <taxon>Aspergillus</taxon>
        <taxon>Aspergillus subgen. Circumdati</taxon>
    </lineage>
</organism>
<dbReference type="Proteomes" id="UP000541154">
    <property type="component" value="Unassembled WGS sequence"/>
</dbReference>
<name>A0A8H5ZWI7_PETAA</name>
<proteinExistence type="predicted"/>
<comment type="caution">
    <text evidence="1">The sequence shown here is derived from an EMBL/GenBank/DDBJ whole genome shotgun (WGS) entry which is preliminary data.</text>
</comment>
<protein>
    <submittedName>
        <fullName evidence="1">Uncharacterized protein</fullName>
    </submittedName>
</protein>
<evidence type="ECO:0000313" key="2">
    <source>
        <dbReference type="Proteomes" id="UP000541154"/>
    </source>
</evidence>
<dbReference type="EMBL" id="SPNV01000247">
    <property type="protein sequence ID" value="KAF5857621.1"/>
    <property type="molecule type" value="Genomic_DNA"/>
</dbReference>
<dbReference type="AlphaFoldDB" id="A0A8H5ZWI7"/>